<name>A0AAD7L6A0_QUISA</name>
<evidence type="ECO:0000256" key="3">
    <source>
        <dbReference type="SAM" id="MobiDB-lite"/>
    </source>
</evidence>
<feature type="compositionally biased region" description="Acidic residues" evidence="3">
    <location>
        <begin position="1"/>
        <end position="10"/>
    </location>
</feature>
<keyword evidence="2" id="KW-0175">Coiled coil</keyword>
<comment type="caution">
    <text evidence="5">The sequence shown here is derived from an EMBL/GenBank/DDBJ whole genome shotgun (WGS) entry which is preliminary data.</text>
</comment>
<dbReference type="PANTHER" id="PTHR31775">
    <property type="entry name" value="OS02G0117200 PROTEIN"/>
    <property type="match status" value="1"/>
</dbReference>
<feature type="region of interest" description="Disordered" evidence="3">
    <location>
        <begin position="1"/>
        <end position="28"/>
    </location>
</feature>
<organism evidence="5 6">
    <name type="scientific">Quillaja saponaria</name>
    <name type="common">Soap bark tree</name>
    <dbReference type="NCBI Taxonomy" id="32244"/>
    <lineage>
        <taxon>Eukaryota</taxon>
        <taxon>Viridiplantae</taxon>
        <taxon>Streptophyta</taxon>
        <taxon>Embryophyta</taxon>
        <taxon>Tracheophyta</taxon>
        <taxon>Spermatophyta</taxon>
        <taxon>Magnoliopsida</taxon>
        <taxon>eudicotyledons</taxon>
        <taxon>Gunneridae</taxon>
        <taxon>Pentapetalae</taxon>
        <taxon>rosids</taxon>
        <taxon>fabids</taxon>
        <taxon>Fabales</taxon>
        <taxon>Quillajaceae</taxon>
        <taxon>Quillaja</taxon>
    </lineage>
</organism>
<feature type="coiled-coil region" evidence="2">
    <location>
        <begin position="106"/>
        <end position="161"/>
    </location>
</feature>
<gene>
    <name evidence="5" type="ORF">O6P43_024203</name>
</gene>
<dbReference type="Pfam" id="PF03763">
    <property type="entry name" value="Remorin_C"/>
    <property type="match status" value="1"/>
</dbReference>
<keyword evidence="6" id="KW-1185">Reference proteome</keyword>
<dbReference type="InterPro" id="IPR005516">
    <property type="entry name" value="Remorin_C"/>
</dbReference>
<comment type="similarity">
    <text evidence="1">Belongs to the remorin family.</text>
</comment>
<reference evidence="5" key="1">
    <citation type="journal article" date="2023" name="Science">
        <title>Elucidation of the pathway for biosynthesis of saponin adjuvants from the soapbark tree.</title>
        <authorList>
            <person name="Reed J."/>
            <person name="Orme A."/>
            <person name="El-Demerdash A."/>
            <person name="Owen C."/>
            <person name="Martin L.B.B."/>
            <person name="Misra R.C."/>
            <person name="Kikuchi S."/>
            <person name="Rejzek M."/>
            <person name="Martin A.C."/>
            <person name="Harkess A."/>
            <person name="Leebens-Mack J."/>
            <person name="Louveau T."/>
            <person name="Stephenson M.J."/>
            <person name="Osbourn A."/>
        </authorList>
    </citation>
    <scope>NUCLEOTIDE SEQUENCE</scope>
    <source>
        <strain evidence="5">S10</strain>
    </source>
</reference>
<dbReference type="AlphaFoldDB" id="A0AAD7L6A0"/>
<feature type="compositionally biased region" description="Basic and acidic residues" evidence="3">
    <location>
        <begin position="11"/>
        <end position="27"/>
    </location>
</feature>
<evidence type="ECO:0000256" key="1">
    <source>
        <dbReference type="ARBA" id="ARBA00005711"/>
    </source>
</evidence>
<evidence type="ECO:0000313" key="6">
    <source>
        <dbReference type="Proteomes" id="UP001163823"/>
    </source>
</evidence>
<dbReference type="Proteomes" id="UP001163823">
    <property type="component" value="Chromosome 10"/>
</dbReference>
<dbReference type="EMBL" id="JARAOO010000010">
    <property type="protein sequence ID" value="KAJ7952339.1"/>
    <property type="molecule type" value="Genomic_DNA"/>
</dbReference>
<sequence>MGVEVADEAEKEAKKAEARNDIAEEKSNVIPVSNKKAASPVVQKIAGPAIEKSSGGSTSQDVLLAQVEAEKRLALIKAWEESEKTKAENKAYKKFSAVGSWENRRKASVDAELKQIEEKWERKKAEYEEKMKKKIAEIHQVAEEKKAMVEAKRREDFLKAEDKAAKFRASGYKPKRFFACFSS</sequence>
<protein>
    <submittedName>
        <fullName evidence="5">Remorin</fullName>
    </submittedName>
</protein>
<evidence type="ECO:0000313" key="5">
    <source>
        <dbReference type="EMBL" id="KAJ7952339.1"/>
    </source>
</evidence>
<proteinExistence type="inferred from homology"/>
<evidence type="ECO:0000256" key="2">
    <source>
        <dbReference type="SAM" id="Coils"/>
    </source>
</evidence>
<evidence type="ECO:0000259" key="4">
    <source>
        <dbReference type="Pfam" id="PF03763"/>
    </source>
</evidence>
<feature type="domain" description="Remorin C-terminal" evidence="4">
    <location>
        <begin position="71"/>
        <end position="175"/>
    </location>
</feature>
<dbReference type="PANTHER" id="PTHR31775:SF5">
    <property type="entry name" value="REMORIN 1.4"/>
    <property type="match status" value="1"/>
</dbReference>
<accession>A0AAD7L6A0</accession>
<dbReference type="KEGG" id="qsa:O6P43_024203"/>